<gene>
    <name evidence="2" type="ORF">KHA94_24660</name>
</gene>
<evidence type="ECO:0000313" key="2">
    <source>
        <dbReference type="EMBL" id="MBS4193280.1"/>
    </source>
</evidence>
<protein>
    <submittedName>
        <fullName evidence="2">Uncharacterized protein</fullName>
    </submittedName>
</protein>
<feature type="transmembrane region" description="Helical" evidence="1">
    <location>
        <begin position="53"/>
        <end position="74"/>
    </location>
</feature>
<feature type="transmembrane region" description="Helical" evidence="1">
    <location>
        <begin position="86"/>
        <end position="105"/>
    </location>
</feature>
<evidence type="ECO:0000313" key="3">
    <source>
        <dbReference type="Proteomes" id="UP000681027"/>
    </source>
</evidence>
<keyword evidence="1" id="KW-0472">Membrane</keyword>
<feature type="transmembrane region" description="Helical" evidence="1">
    <location>
        <begin position="6"/>
        <end position="21"/>
    </location>
</feature>
<dbReference type="RefSeq" id="WP_213104716.1">
    <property type="nucleotide sequence ID" value="NZ_JAGYPM010000010.1"/>
</dbReference>
<dbReference type="Proteomes" id="UP000681027">
    <property type="component" value="Unassembled WGS sequence"/>
</dbReference>
<feature type="transmembrane region" description="Helical" evidence="1">
    <location>
        <begin position="28"/>
        <end position="47"/>
    </location>
</feature>
<name>A0ABS5NZN5_9BACI</name>
<evidence type="ECO:0000256" key="1">
    <source>
        <dbReference type="SAM" id="Phobius"/>
    </source>
</evidence>
<dbReference type="EMBL" id="JAGYPM010000010">
    <property type="protein sequence ID" value="MBS4193280.1"/>
    <property type="molecule type" value="Genomic_DNA"/>
</dbReference>
<keyword evidence="1" id="KW-1133">Transmembrane helix</keyword>
<accession>A0ABS5NZN5</accession>
<sequence>MILSIFGWVSIVIISYIIVSKKINIKGIITLLIILFLQTYFAFIFLYNRLESINNILVFLLIVTLFLFIFYLLIRYFKVTDKYHEYFKKTLVFLCLIGLVYTEFFNGSSTFQSWENYQEYEGSIKKYHFIVPVNISSFEFVGEQVCMISYLPFHSKIIKVENNKVFYYEPRGFGEGGDWWEYGKKKAEQI</sequence>
<organism evidence="2 3">
    <name type="scientific">Cytobacillus citreus</name>
    <dbReference type="NCBI Taxonomy" id="2833586"/>
    <lineage>
        <taxon>Bacteria</taxon>
        <taxon>Bacillati</taxon>
        <taxon>Bacillota</taxon>
        <taxon>Bacilli</taxon>
        <taxon>Bacillales</taxon>
        <taxon>Bacillaceae</taxon>
        <taxon>Cytobacillus</taxon>
    </lineage>
</organism>
<proteinExistence type="predicted"/>
<keyword evidence="3" id="KW-1185">Reference proteome</keyword>
<keyword evidence="1" id="KW-0812">Transmembrane</keyword>
<comment type="caution">
    <text evidence="2">The sequence shown here is derived from an EMBL/GenBank/DDBJ whole genome shotgun (WGS) entry which is preliminary data.</text>
</comment>
<reference evidence="2 3" key="1">
    <citation type="submission" date="2021-05" db="EMBL/GenBank/DDBJ databases">
        <title>Novel Bacillus species.</title>
        <authorList>
            <person name="Liu G."/>
        </authorList>
    </citation>
    <scope>NUCLEOTIDE SEQUENCE [LARGE SCALE GENOMIC DNA]</scope>
    <source>
        <strain evidence="2 3">FJAT-49705</strain>
    </source>
</reference>